<gene>
    <name evidence="3" type="ORF">IAD15_07270</name>
</gene>
<protein>
    <submittedName>
        <fullName evidence="3">Biotin--[acetyl-CoA-carboxylase] ligase</fullName>
        <ecNumber evidence="3">6.3.4.15</ecNumber>
    </submittedName>
</protein>
<dbReference type="PANTHER" id="PTHR12835">
    <property type="entry name" value="BIOTIN PROTEIN LIGASE"/>
    <property type="match status" value="1"/>
</dbReference>
<keyword evidence="1 3" id="KW-0436">Ligase</keyword>
<dbReference type="GO" id="GO:0009249">
    <property type="term" value="P:protein lipoylation"/>
    <property type="evidence" value="ECO:0007669"/>
    <property type="project" value="UniProtKB-ARBA"/>
</dbReference>
<dbReference type="GO" id="GO:0004077">
    <property type="term" value="F:biotin--[biotin carboxyl-carrier protein] ligase activity"/>
    <property type="evidence" value="ECO:0007669"/>
    <property type="project" value="UniProtKB-EC"/>
</dbReference>
<dbReference type="PROSITE" id="PS51733">
    <property type="entry name" value="BPL_LPL_CATALYTIC"/>
    <property type="match status" value="1"/>
</dbReference>
<dbReference type="PANTHER" id="PTHR12835:SF5">
    <property type="entry name" value="BIOTIN--PROTEIN LIGASE"/>
    <property type="match status" value="1"/>
</dbReference>
<dbReference type="InterPro" id="IPR045864">
    <property type="entry name" value="aa-tRNA-synth_II/BPL/LPL"/>
</dbReference>
<organism evidence="3 4">
    <name type="scientific">Candidatus Fimiplasma intestinipullorum</name>
    <dbReference type="NCBI Taxonomy" id="2840825"/>
    <lineage>
        <taxon>Bacteria</taxon>
        <taxon>Bacillati</taxon>
        <taxon>Bacillota</taxon>
        <taxon>Clostridia</taxon>
        <taxon>Eubacteriales</taxon>
        <taxon>Candidatus Fimiplasma</taxon>
    </lineage>
</organism>
<reference evidence="3" key="1">
    <citation type="submission" date="2020-10" db="EMBL/GenBank/DDBJ databases">
        <authorList>
            <person name="Gilroy R."/>
        </authorList>
    </citation>
    <scope>NUCLEOTIDE SEQUENCE</scope>
    <source>
        <strain evidence="3">CHK195-11698</strain>
    </source>
</reference>
<dbReference type="Proteomes" id="UP000824175">
    <property type="component" value="Unassembled WGS sequence"/>
</dbReference>
<dbReference type="Gene3D" id="3.30.930.10">
    <property type="entry name" value="Bira Bifunctional Protein, Domain 2"/>
    <property type="match status" value="1"/>
</dbReference>
<name>A0A9D1HNY1_9FIRM</name>
<sequence>MIYAFEKLDSTNQYALDHLRTLKDGDVILASVQSAGRGRHGHRWQAAKNSSLLASFIIKKNLSYDRLIHLSSYAGYVLTMWLRDRGVPALIKYPNDIYVNDRKLAGILVETNADGAVVGIGLNLTSAPLSTSIALNEVLVGRLEPQVIAAQLTVLMENYWPLFSQLDQLYAAINRYGYLNGKEMTTSRFGRIQILSIDAKGQIHYKQNGQEHVLFVHELSSH</sequence>
<dbReference type="AlphaFoldDB" id="A0A9D1HNY1"/>
<dbReference type="Pfam" id="PF03099">
    <property type="entry name" value="BPL_LplA_LipB"/>
    <property type="match status" value="1"/>
</dbReference>
<reference evidence="3" key="2">
    <citation type="journal article" date="2021" name="PeerJ">
        <title>Extensive microbial diversity within the chicken gut microbiome revealed by metagenomics and culture.</title>
        <authorList>
            <person name="Gilroy R."/>
            <person name="Ravi A."/>
            <person name="Getino M."/>
            <person name="Pursley I."/>
            <person name="Horton D.L."/>
            <person name="Alikhan N.F."/>
            <person name="Baker D."/>
            <person name="Gharbi K."/>
            <person name="Hall N."/>
            <person name="Watson M."/>
            <person name="Adriaenssens E.M."/>
            <person name="Foster-Nyarko E."/>
            <person name="Jarju S."/>
            <person name="Secka A."/>
            <person name="Antonio M."/>
            <person name="Oren A."/>
            <person name="Chaudhuri R.R."/>
            <person name="La Ragione R."/>
            <person name="Hildebrand F."/>
            <person name="Pallen M.J."/>
        </authorList>
    </citation>
    <scope>NUCLEOTIDE SEQUENCE</scope>
    <source>
        <strain evidence="3">CHK195-11698</strain>
    </source>
</reference>
<dbReference type="GO" id="GO:0005737">
    <property type="term" value="C:cytoplasm"/>
    <property type="evidence" value="ECO:0007669"/>
    <property type="project" value="TreeGrafter"/>
</dbReference>
<dbReference type="EMBL" id="DVMJ01000059">
    <property type="protein sequence ID" value="HIU13851.1"/>
    <property type="molecule type" value="Genomic_DNA"/>
</dbReference>
<evidence type="ECO:0000313" key="3">
    <source>
        <dbReference type="EMBL" id="HIU13851.1"/>
    </source>
</evidence>
<dbReference type="EC" id="6.3.4.15" evidence="3"/>
<dbReference type="GO" id="GO:0016740">
    <property type="term" value="F:transferase activity"/>
    <property type="evidence" value="ECO:0007669"/>
    <property type="project" value="UniProtKB-ARBA"/>
</dbReference>
<feature type="domain" description="BPL/LPL catalytic" evidence="2">
    <location>
        <begin position="1"/>
        <end position="167"/>
    </location>
</feature>
<dbReference type="CDD" id="cd16442">
    <property type="entry name" value="BPL"/>
    <property type="match status" value="1"/>
</dbReference>
<accession>A0A9D1HNY1</accession>
<evidence type="ECO:0000259" key="2">
    <source>
        <dbReference type="PROSITE" id="PS51733"/>
    </source>
</evidence>
<dbReference type="InterPro" id="IPR004143">
    <property type="entry name" value="BPL_LPL_catalytic"/>
</dbReference>
<dbReference type="SUPFAM" id="SSF55681">
    <property type="entry name" value="Class II aaRS and biotin synthetases"/>
    <property type="match status" value="1"/>
</dbReference>
<evidence type="ECO:0000313" key="4">
    <source>
        <dbReference type="Proteomes" id="UP000824175"/>
    </source>
</evidence>
<comment type="caution">
    <text evidence="3">The sequence shown here is derived from an EMBL/GenBank/DDBJ whole genome shotgun (WGS) entry which is preliminary data.</text>
</comment>
<dbReference type="NCBIfam" id="TIGR00121">
    <property type="entry name" value="birA_ligase"/>
    <property type="match status" value="1"/>
</dbReference>
<proteinExistence type="predicted"/>
<evidence type="ECO:0000256" key="1">
    <source>
        <dbReference type="ARBA" id="ARBA00022598"/>
    </source>
</evidence>
<dbReference type="InterPro" id="IPR004408">
    <property type="entry name" value="Biotin_CoA_COase_ligase"/>
</dbReference>